<dbReference type="PANTHER" id="PTHR47816">
    <property type="entry name" value="RIBOSOMAL RNA SMALL SUBUNIT METHYLTRANSFERASE C"/>
    <property type="match status" value="1"/>
</dbReference>
<reference evidence="7" key="1">
    <citation type="submission" date="2021-01" db="EMBL/GenBank/DDBJ databases">
        <title>Lacisediminihabitans sp. nov. strain G11-30, isolated from Antarctic Soil.</title>
        <authorList>
            <person name="Li J."/>
        </authorList>
    </citation>
    <scope>NUCLEOTIDE SEQUENCE</scope>
    <source>
        <strain evidence="7">G11-30</strain>
    </source>
</reference>
<dbReference type="SUPFAM" id="SSF53335">
    <property type="entry name" value="S-adenosyl-L-methionine-dependent methyltransferases"/>
    <property type="match status" value="1"/>
</dbReference>
<evidence type="ECO:0000313" key="8">
    <source>
        <dbReference type="Proteomes" id="UP000636458"/>
    </source>
</evidence>
<dbReference type="GO" id="GO:0008757">
    <property type="term" value="F:S-adenosylmethionine-dependent methyltransferase activity"/>
    <property type="evidence" value="ECO:0007669"/>
    <property type="project" value="InterPro"/>
</dbReference>
<dbReference type="GO" id="GO:0006364">
    <property type="term" value="P:rRNA processing"/>
    <property type="evidence" value="ECO:0007669"/>
    <property type="project" value="UniProtKB-KW"/>
</dbReference>
<organism evidence="7 8">
    <name type="scientific">Lacisediminihabitans changchengi</name>
    <dbReference type="NCBI Taxonomy" id="2787634"/>
    <lineage>
        <taxon>Bacteria</taxon>
        <taxon>Bacillati</taxon>
        <taxon>Actinomycetota</taxon>
        <taxon>Actinomycetes</taxon>
        <taxon>Micrococcales</taxon>
        <taxon>Microbacteriaceae</taxon>
        <taxon>Lacisediminihabitans</taxon>
    </lineage>
</organism>
<accession>A0A934STC2</accession>
<evidence type="ECO:0000259" key="6">
    <source>
        <dbReference type="Pfam" id="PF26049"/>
    </source>
</evidence>
<protein>
    <submittedName>
        <fullName evidence="7">Methyltransferase</fullName>
    </submittedName>
</protein>
<dbReference type="EMBL" id="JAEPES010000004">
    <property type="protein sequence ID" value="MBK4348623.1"/>
    <property type="molecule type" value="Genomic_DNA"/>
</dbReference>
<evidence type="ECO:0000313" key="7">
    <source>
        <dbReference type="EMBL" id="MBK4348623.1"/>
    </source>
</evidence>
<keyword evidence="2" id="KW-0698">rRNA processing</keyword>
<sequence length="382" mass="40551">MTDLAILDTLRRYPDLEAPNLVAVDASDRLILDEAAADVAAAGPGAVVTLGDHYGALTLGALALGATAVRSYQDSLLGERALASNGPGADYRSLPLGRELLDGARVVLLQLPKSLDELDELASAIARFAAPDVMVVAGGRLKHMTREMNVVLGRHFGEVTASLARQKSRALTARGPIVTPDGFSQREFPQREFPQREFNEELDLWVCAHGGAFSGTKLDIGTRFLLSVMDQAVPDARLAIDLGCGTGILAAAIARSRPELRVIATDQSRIAVASAEATMAANDIANVTVVRDIGLESQPDASADLILLNPPFHTGAAVTTGIAENLFREAARVLRPGGELWTVFNSSLGYRPELQQLVGPTREVARNAKFTVAASSRPDSRS</sequence>
<dbReference type="GO" id="GO:0032259">
    <property type="term" value="P:methylation"/>
    <property type="evidence" value="ECO:0007669"/>
    <property type="project" value="UniProtKB-KW"/>
</dbReference>
<evidence type="ECO:0000256" key="2">
    <source>
        <dbReference type="ARBA" id="ARBA00022552"/>
    </source>
</evidence>
<keyword evidence="4" id="KW-0808">Transferase</keyword>
<dbReference type="GO" id="GO:0003676">
    <property type="term" value="F:nucleic acid binding"/>
    <property type="evidence" value="ECO:0007669"/>
    <property type="project" value="InterPro"/>
</dbReference>
<dbReference type="InterPro" id="IPR029063">
    <property type="entry name" value="SAM-dependent_MTases_sf"/>
</dbReference>
<dbReference type="InterPro" id="IPR046977">
    <property type="entry name" value="RsmC/RlmG"/>
</dbReference>
<feature type="domain" description="RlmG N-terminal" evidence="6">
    <location>
        <begin position="9"/>
        <end position="173"/>
    </location>
</feature>
<dbReference type="GO" id="GO:0008170">
    <property type="term" value="F:N-methyltransferase activity"/>
    <property type="evidence" value="ECO:0007669"/>
    <property type="project" value="UniProtKB-ARBA"/>
</dbReference>
<proteinExistence type="predicted"/>
<dbReference type="Pfam" id="PF26049">
    <property type="entry name" value="RLMG_N"/>
    <property type="match status" value="1"/>
</dbReference>
<dbReference type="RefSeq" id="WP_200556809.1">
    <property type="nucleotide sequence ID" value="NZ_JAEPES010000004.1"/>
</dbReference>
<dbReference type="AlphaFoldDB" id="A0A934STC2"/>
<dbReference type="PANTHER" id="PTHR47816:SF5">
    <property type="entry name" value="RIBOSOMAL RNA LARGE SUBUNIT METHYLTRANSFERASE G"/>
    <property type="match status" value="1"/>
</dbReference>
<keyword evidence="1" id="KW-0963">Cytoplasm</keyword>
<evidence type="ECO:0000256" key="4">
    <source>
        <dbReference type="ARBA" id="ARBA00022679"/>
    </source>
</evidence>
<dbReference type="PROSITE" id="PS00092">
    <property type="entry name" value="N6_MTASE"/>
    <property type="match status" value="1"/>
</dbReference>
<comment type="caution">
    <text evidence="7">The sequence shown here is derived from an EMBL/GenBank/DDBJ whole genome shotgun (WGS) entry which is preliminary data.</text>
</comment>
<evidence type="ECO:0000256" key="1">
    <source>
        <dbReference type="ARBA" id="ARBA00022490"/>
    </source>
</evidence>
<dbReference type="Proteomes" id="UP000636458">
    <property type="component" value="Unassembled WGS sequence"/>
</dbReference>
<dbReference type="Gene3D" id="3.40.50.150">
    <property type="entry name" value="Vaccinia Virus protein VP39"/>
    <property type="match status" value="2"/>
</dbReference>
<evidence type="ECO:0000256" key="3">
    <source>
        <dbReference type="ARBA" id="ARBA00022603"/>
    </source>
</evidence>
<dbReference type="InterPro" id="IPR058679">
    <property type="entry name" value="RlmG_N"/>
</dbReference>
<keyword evidence="3 7" id="KW-0489">Methyltransferase</keyword>
<dbReference type="InterPro" id="IPR002052">
    <property type="entry name" value="DNA_methylase_N6_adenine_CS"/>
</dbReference>
<evidence type="ECO:0000259" key="5">
    <source>
        <dbReference type="Pfam" id="PF05175"/>
    </source>
</evidence>
<gene>
    <name evidence="7" type="ORF">IV501_13350</name>
</gene>
<name>A0A934STC2_9MICO</name>
<dbReference type="Pfam" id="PF05175">
    <property type="entry name" value="MTS"/>
    <property type="match status" value="1"/>
</dbReference>
<dbReference type="InterPro" id="IPR007848">
    <property type="entry name" value="Small_mtfrase_dom"/>
</dbReference>
<dbReference type="CDD" id="cd02440">
    <property type="entry name" value="AdoMet_MTases"/>
    <property type="match status" value="1"/>
</dbReference>
<feature type="domain" description="Methyltransferase small" evidence="5">
    <location>
        <begin position="204"/>
        <end position="373"/>
    </location>
</feature>
<keyword evidence="8" id="KW-1185">Reference proteome</keyword>